<dbReference type="AlphaFoldDB" id="A0A1G2G247"/>
<dbReference type="InterPro" id="IPR015424">
    <property type="entry name" value="PyrdxlP-dep_Trfase"/>
</dbReference>
<dbReference type="GO" id="GO:0030170">
    <property type="term" value="F:pyridoxal phosphate binding"/>
    <property type="evidence" value="ECO:0007669"/>
    <property type="project" value="InterPro"/>
</dbReference>
<protein>
    <recommendedName>
        <fullName evidence="9">Cystathionine gamma-synthase</fullName>
    </recommendedName>
</protein>
<dbReference type="PANTHER" id="PTHR43797">
    <property type="entry name" value="HOMOCYSTEINE/CYSTEINE SYNTHASE"/>
    <property type="match status" value="1"/>
</dbReference>
<feature type="modified residue" description="N6-(pyridoxal phosphate)lysine" evidence="5">
    <location>
        <position position="232"/>
    </location>
</feature>
<evidence type="ECO:0000256" key="3">
    <source>
        <dbReference type="ARBA" id="ARBA00022679"/>
    </source>
</evidence>
<proteinExistence type="inferred from homology"/>
<dbReference type="Gene3D" id="3.40.640.10">
    <property type="entry name" value="Type I PLP-dependent aspartate aminotransferase-like (Major domain)"/>
    <property type="match status" value="1"/>
</dbReference>
<dbReference type="PANTHER" id="PTHR43797:SF2">
    <property type="entry name" value="HOMOCYSTEINE_CYSTEINE SYNTHASE"/>
    <property type="match status" value="1"/>
</dbReference>
<evidence type="ECO:0000313" key="7">
    <source>
        <dbReference type="EMBL" id="OGZ43931.1"/>
    </source>
</evidence>
<gene>
    <name evidence="7" type="ORF">A2719_03135</name>
</gene>
<comment type="cofactor">
    <cofactor evidence="1 6">
        <name>pyridoxal 5'-phosphate</name>
        <dbReference type="ChEBI" id="CHEBI:597326"/>
    </cofactor>
</comment>
<sequence>MNAQDRFSLGVSFIETREDLRTICIRGGYDPFVDPHGAILPPLYRGVTYAMPDTETAERMVSGKESGFVYGRFGNPTVEMLEQSVAQLEGSNAPALFLSGVDALACASGNAAHRLLITHFCSSGDNIVLSPYLYGGTRHLVQHRVSFANIEARFVEDPTDIESWRRLIDDKTQYLFVEMPTNPHGYVYDIRSLADLAHSFGKPLVVDSTIATPILLRPLEFGADIVIHSLTKGMAGFSQGMGGVLVGRKDIIHHLKISESRDEGSVLAPDAAWLIRLGIMTLYERMKRHAENTLSLTLTLQHHPRVRKVWHPLCSDHSSYAVASQLLDGYPPLVYMEIDGGEEETRRFMDALRFCRNCVHLGDLNTFATHCWSTTHGVLEPNEKASSGIVPNGVRFSVGGEDIACIVFDIMQALDKI</sequence>
<dbReference type="Pfam" id="PF01053">
    <property type="entry name" value="Cys_Met_Meta_PP"/>
    <property type="match status" value="1"/>
</dbReference>
<dbReference type="InterPro" id="IPR006235">
    <property type="entry name" value="OAc-hSer/O-AcSer_sulfhydrylase"/>
</dbReference>
<dbReference type="PIRSF" id="PIRSF001434">
    <property type="entry name" value="CGS"/>
    <property type="match status" value="1"/>
</dbReference>
<dbReference type="Proteomes" id="UP000177480">
    <property type="component" value="Unassembled WGS sequence"/>
</dbReference>
<dbReference type="EMBL" id="MHNK01000010">
    <property type="protein sequence ID" value="OGZ43931.1"/>
    <property type="molecule type" value="Genomic_DNA"/>
</dbReference>
<dbReference type="GO" id="GO:0005737">
    <property type="term" value="C:cytoplasm"/>
    <property type="evidence" value="ECO:0007669"/>
    <property type="project" value="TreeGrafter"/>
</dbReference>
<dbReference type="STRING" id="1802114.A2719_03135"/>
<dbReference type="GO" id="GO:0071269">
    <property type="term" value="P:L-homocysteine biosynthetic process"/>
    <property type="evidence" value="ECO:0007669"/>
    <property type="project" value="TreeGrafter"/>
</dbReference>
<keyword evidence="3" id="KW-0808">Transferase</keyword>
<dbReference type="Gene3D" id="3.90.1150.10">
    <property type="entry name" value="Aspartate Aminotransferase, domain 1"/>
    <property type="match status" value="1"/>
</dbReference>
<name>A0A1G2G247_9BACT</name>
<evidence type="ECO:0000256" key="4">
    <source>
        <dbReference type="ARBA" id="ARBA00022898"/>
    </source>
</evidence>
<comment type="similarity">
    <text evidence="2 6">Belongs to the trans-sulfuration enzymes family.</text>
</comment>
<dbReference type="GO" id="GO:0003961">
    <property type="term" value="F:O-acetylhomoserine aminocarboxypropyltransferase activity"/>
    <property type="evidence" value="ECO:0007669"/>
    <property type="project" value="TreeGrafter"/>
</dbReference>
<comment type="caution">
    <text evidence="7">The sequence shown here is derived from an EMBL/GenBank/DDBJ whole genome shotgun (WGS) entry which is preliminary data.</text>
</comment>
<evidence type="ECO:0008006" key="9">
    <source>
        <dbReference type="Google" id="ProtNLM"/>
    </source>
</evidence>
<dbReference type="FunFam" id="3.40.640.10:FF:000046">
    <property type="entry name" value="Cystathionine gamma-lyase"/>
    <property type="match status" value="1"/>
</dbReference>
<evidence type="ECO:0000256" key="1">
    <source>
        <dbReference type="ARBA" id="ARBA00001933"/>
    </source>
</evidence>
<evidence type="ECO:0000256" key="5">
    <source>
        <dbReference type="PIRSR" id="PIRSR001434-2"/>
    </source>
</evidence>
<keyword evidence="4 5" id="KW-0663">Pyridoxal phosphate</keyword>
<dbReference type="InterPro" id="IPR000277">
    <property type="entry name" value="Cys/Met-Metab_PyrdxlP-dep_enz"/>
</dbReference>
<organism evidence="7 8">
    <name type="scientific">Candidatus Ryanbacteria bacterium RIFCSPHIGHO2_01_FULL_45_22</name>
    <dbReference type="NCBI Taxonomy" id="1802114"/>
    <lineage>
        <taxon>Bacteria</taxon>
        <taxon>Candidatus Ryaniibacteriota</taxon>
    </lineage>
</organism>
<evidence type="ECO:0000313" key="8">
    <source>
        <dbReference type="Proteomes" id="UP000177480"/>
    </source>
</evidence>
<accession>A0A1G2G247</accession>
<dbReference type="GO" id="GO:0019346">
    <property type="term" value="P:transsulfuration"/>
    <property type="evidence" value="ECO:0007669"/>
    <property type="project" value="InterPro"/>
</dbReference>
<evidence type="ECO:0000256" key="2">
    <source>
        <dbReference type="ARBA" id="ARBA00009077"/>
    </source>
</evidence>
<reference evidence="7 8" key="1">
    <citation type="journal article" date="2016" name="Nat. Commun.">
        <title>Thousands of microbial genomes shed light on interconnected biogeochemical processes in an aquifer system.</title>
        <authorList>
            <person name="Anantharaman K."/>
            <person name="Brown C.T."/>
            <person name="Hug L.A."/>
            <person name="Sharon I."/>
            <person name="Castelle C.J."/>
            <person name="Probst A.J."/>
            <person name="Thomas B.C."/>
            <person name="Singh A."/>
            <person name="Wilkins M.J."/>
            <person name="Karaoz U."/>
            <person name="Brodie E.L."/>
            <person name="Williams K.H."/>
            <person name="Hubbard S.S."/>
            <person name="Banfield J.F."/>
        </authorList>
    </citation>
    <scope>NUCLEOTIDE SEQUENCE [LARGE SCALE GENOMIC DNA]</scope>
</reference>
<dbReference type="GO" id="GO:0004124">
    <property type="term" value="F:cysteine synthase activity"/>
    <property type="evidence" value="ECO:0007669"/>
    <property type="project" value="TreeGrafter"/>
</dbReference>
<dbReference type="InterPro" id="IPR015421">
    <property type="entry name" value="PyrdxlP-dep_Trfase_major"/>
</dbReference>
<dbReference type="GO" id="GO:0006535">
    <property type="term" value="P:cysteine biosynthetic process from serine"/>
    <property type="evidence" value="ECO:0007669"/>
    <property type="project" value="TreeGrafter"/>
</dbReference>
<dbReference type="SUPFAM" id="SSF53383">
    <property type="entry name" value="PLP-dependent transferases"/>
    <property type="match status" value="1"/>
</dbReference>
<evidence type="ECO:0000256" key="6">
    <source>
        <dbReference type="RuleBase" id="RU362118"/>
    </source>
</evidence>
<dbReference type="InterPro" id="IPR015422">
    <property type="entry name" value="PyrdxlP-dep_Trfase_small"/>
</dbReference>